<organism evidence="2 3">
    <name type="scientific">Bradyrhizobium lablabi</name>
    <dbReference type="NCBI Taxonomy" id="722472"/>
    <lineage>
        <taxon>Bacteria</taxon>
        <taxon>Pseudomonadati</taxon>
        <taxon>Pseudomonadota</taxon>
        <taxon>Alphaproteobacteria</taxon>
        <taxon>Hyphomicrobiales</taxon>
        <taxon>Nitrobacteraceae</taxon>
        <taxon>Bradyrhizobium</taxon>
    </lineage>
</organism>
<dbReference type="InterPro" id="IPR037523">
    <property type="entry name" value="VOC_core"/>
</dbReference>
<dbReference type="AlphaFoldDB" id="A0A1M6S0G4"/>
<feature type="domain" description="VOC" evidence="1">
    <location>
        <begin position="6"/>
        <end position="122"/>
    </location>
</feature>
<gene>
    <name evidence="2" type="ORF">SAMN05444159_3120</name>
</gene>
<evidence type="ECO:0000313" key="2">
    <source>
        <dbReference type="EMBL" id="SHK38254.1"/>
    </source>
</evidence>
<protein>
    <recommendedName>
        <fullName evidence="1">VOC domain-containing protein</fullName>
    </recommendedName>
</protein>
<dbReference type="CDD" id="cd07247">
    <property type="entry name" value="SgaA_N_like"/>
    <property type="match status" value="1"/>
</dbReference>
<dbReference type="EMBL" id="LT670844">
    <property type="protein sequence ID" value="SHK38254.1"/>
    <property type="molecule type" value="Genomic_DNA"/>
</dbReference>
<dbReference type="PANTHER" id="PTHR33993:SF14">
    <property type="entry name" value="GB|AAF24581.1"/>
    <property type="match status" value="1"/>
</dbReference>
<dbReference type="Pfam" id="PF00903">
    <property type="entry name" value="Glyoxalase"/>
    <property type="match status" value="1"/>
</dbReference>
<dbReference type="PANTHER" id="PTHR33993">
    <property type="entry name" value="GLYOXALASE-RELATED"/>
    <property type="match status" value="1"/>
</dbReference>
<evidence type="ECO:0000259" key="1">
    <source>
        <dbReference type="PROSITE" id="PS51819"/>
    </source>
</evidence>
<dbReference type="SUPFAM" id="SSF54593">
    <property type="entry name" value="Glyoxalase/Bleomycin resistance protein/Dihydroxybiphenyl dioxygenase"/>
    <property type="match status" value="1"/>
</dbReference>
<reference evidence="2 3" key="1">
    <citation type="submission" date="2016-11" db="EMBL/GenBank/DDBJ databases">
        <authorList>
            <person name="Jaros S."/>
            <person name="Januszkiewicz K."/>
            <person name="Wedrychowicz H."/>
        </authorList>
    </citation>
    <scope>NUCLEOTIDE SEQUENCE [LARGE SCALE GENOMIC DNA]</scope>
    <source>
        <strain evidence="2 3">GAS499</strain>
    </source>
</reference>
<dbReference type="InterPro" id="IPR052164">
    <property type="entry name" value="Anthracycline_SecMetBiosynth"/>
</dbReference>
<dbReference type="Gene3D" id="3.10.180.10">
    <property type="entry name" value="2,3-Dihydroxybiphenyl 1,2-Dioxygenase, domain 1"/>
    <property type="match status" value="1"/>
</dbReference>
<dbReference type="PROSITE" id="PS51819">
    <property type="entry name" value="VOC"/>
    <property type="match status" value="1"/>
</dbReference>
<sequence length="126" mass="14025">MISHGTFTWNELYTDNPKKACDFYGSLLGWQFEEMPGPDGVYRIAKVGDRPVAGIFEMKGEHFRGVPPHWLAYIDVDDIDKRVAAAKKAGAQMIREPFDVEGVGRLAIFKDAVGALIAWMTPVPRG</sequence>
<evidence type="ECO:0000313" key="3">
    <source>
        <dbReference type="Proteomes" id="UP000189935"/>
    </source>
</evidence>
<dbReference type="OrthoDB" id="9792323at2"/>
<dbReference type="RefSeq" id="WP_079539157.1">
    <property type="nucleotide sequence ID" value="NZ_LT670844.1"/>
</dbReference>
<accession>A0A1M6S0G4</accession>
<dbReference type="InterPro" id="IPR004360">
    <property type="entry name" value="Glyas_Fos-R_dOase_dom"/>
</dbReference>
<name>A0A1M6S0G4_9BRAD</name>
<dbReference type="Proteomes" id="UP000189935">
    <property type="component" value="Chromosome I"/>
</dbReference>
<dbReference type="InterPro" id="IPR029068">
    <property type="entry name" value="Glyas_Bleomycin-R_OHBP_Dase"/>
</dbReference>
<proteinExistence type="predicted"/>